<evidence type="ECO:0000256" key="8">
    <source>
        <dbReference type="SAM" id="SignalP"/>
    </source>
</evidence>
<dbReference type="CDD" id="cd18820">
    <property type="entry name" value="GH43_LbAraf43-like"/>
    <property type="match status" value="1"/>
</dbReference>
<gene>
    <name evidence="9" type="ORF">Slin15195_G060870</name>
</gene>
<protein>
    <submittedName>
        <fullName evidence="9">Glycoside hydrolase, family 43</fullName>
    </submittedName>
</protein>
<evidence type="ECO:0000256" key="3">
    <source>
        <dbReference type="ARBA" id="ARBA00022801"/>
    </source>
</evidence>
<organism evidence="9 10">
    <name type="scientific">Septoria linicola</name>
    <dbReference type="NCBI Taxonomy" id="215465"/>
    <lineage>
        <taxon>Eukaryota</taxon>
        <taxon>Fungi</taxon>
        <taxon>Dikarya</taxon>
        <taxon>Ascomycota</taxon>
        <taxon>Pezizomycotina</taxon>
        <taxon>Dothideomycetes</taxon>
        <taxon>Dothideomycetidae</taxon>
        <taxon>Mycosphaerellales</taxon>
        <taxon>Mycosphaerellaceae</taxon>
        <taxon>Septoria</taxon>
    </lineage>
</organism>
<keyword evidence="10" id="KW-1185">Reference proteome</keyword>
<evidence type="ECO:0000256" key="6">
    <source>
        <dbReference type="PIRSR" id="PIRSR606710-2"/>
    </source>
</evidence>
<feature type="active site" description="Proton acceptor" evidence="5">
    <location>
        <position position="36"/>
    </location>
</feature>
<dbReference type="Pfam" id="PF04616">
    <property type="entry name" value="Glyco_hydro_43"/>
    <property type="match status" value="1"/>
</dbReference>
<dbReference type="PANTHER" id="PTHR43817:SF1">
    <property type="entry name" value="HYDROLASE, FAMILY 43, PUTATIVE (AFU_ORTHOLOGUE AFUA_3G01660)-RELATED"/>
    <property type="match status" value="1"/>
</dbReference>
<sequence length="329" mass="35736">MKLSLIFPALALLPSFLSLAHAGNYSNPLRDVNGGDPSIVWHEGYYYFMSTNFADLQMTRATTLEGLKDGETKQVWVDSTPSRCCNVWAPEMHYIDGAWHVYYSAGPNPLGVQGSHVIRGGASPWDAYSYAGQLSTPGWAIDGTILRFPEQNYFVYSAFLGGGFEEGGKQSLYITPLTGALTTGEHKLLSQPTEAWELDGEPVNEGPFALYHGGKTFIAFSGSYCWTASYALGTLEWHGGDPMEASSWIKTGPHFTSANGEFGTGHNSFFTSPDGSEIWNVYHSTPLSEGNCGDRRYSNAKVLEWNDDGTPDFGVPDGYGTVVAGPSGE</sequence>
<evidence type="ECO:0000313" key="9">
    <source>
        <dbReference type="EMBL" id="USW52768.1"/>
    </source>
</evidence>
<dbReference type="SUPFAM" id="SSF75005">
    <property type="entry name" value="Arabinanase/levansucrase/invertase"/>
    <property type="match status" value="1"/>
</dbReference>
<dbReference type="GO" id="GO:0005975">
    <property type="term" value="P:carbohydrate metabolic process"/>
    <property type="evidence" value="ECO:0007669"/>
    <property type="project" value="InterPro"/>
</dbReference>
<keyword evidence="3 7" id="KW-0378">Hydrolase</keyword>
<dbReference type="AlphaFoldDB" id="A0A9Q9AVB3"/>
<feature type="site" description="Important for catalytic activity, responsible for pKa modulation of the active site Glu and correct orientation of both the proton donor and substrate" evidence="6">
    <location>
        <position position="142"/>
    </location>
</feature>
<evidence type="ECO:0000313" key="10">
    <source>
        <dbReference type="Proteomes" id="UP001056384"/>
    </source>
</evidence>
<keyword evidence="4 7" id="KW-0326">Glycosidase</keyword>
<evidence type="ECO:0000256" key="1">
    <source>
        <dbReference type="ARBA" id="ARBA00009865"/>
    </source>
</evidence>
<feature type="chain" id="PRO_5040475667" evidence="8">
    <location>
        <begin position="23"/>
        <end position="329"/>
    </location>
</feature>
<accession>A0A9Q9AVB3</accession>
<feature type="active site" description="Proton donor" evidence="5">
    <location>
        <position position="205"/>
    </location>
</feature>
<comment type="similarity">
    <text evidence="1 7">Belongs to the glycosyl hydrolase 43 family.</text>
</comment>
<dbReference type="OrthoDB" id="272289at2759"/>
<feature type="signal peptide" evidence="8">
    <location>
        <begin position="1"/>
        <end position="22"/>
    </location>
</feature>
<evidence type="ECO:0000256" key="2">
    <source>
        <dbReference type="ARBA" id="ARBA00022729"/>
    </source>
</evidence>
<dbReference type="Proteomes" id="UP001056384">
    <property type="component" value="Chromosome 4"/>
</dbReference>
<name>A0A9Q9AVB3_9PEZI</name>
<evidence type="ECO:0000256" key="4">
    <source>
        <dbReference type="ARBA" id="ARBA00023295"/>
    </source>
</evidence>
<dbReference type="PANTHER" id="PTHR43817">
    <property type="entry name" value="GLYCOSYL HYDROLASE"/>
    <property type="match status" value="1"/>
</dbReference>
<evidence type="ECO:0000256" key="7">
    <source>
        <dbReference type="RuleBase" id="RU361187"/>
    </source>
</evidence>
<proteinExistence type="inferred from homology"/>
<keyword evidence="2 8" id="KW-0732">Signal</keyword>
<dbReference type="InterPro" id="IPR006710">
    <property type="entry name" value="Glyco_hydro_43"/>
</dbReference>
<evidence type="ECO:0000256" key="5">
    <source>
        <dbReference type="PIRSR" id="PIRSR606710-1"/>
    </source>
</evidence>
<reference evidence="9" key="1">
    <citation type="submission" date="2022-06" db="EMBL/GenBank/DDBJ databases">
        <title>Complete genome sequences of two strains of the flax pathogen Septoria linicola.</title>
        <authorList>
            <person name="Lapalu N."/>
            <person name="Simon A."/>
            <person name="Demenou B."/>
            <person name="Paumier D."/>
            <person name="Guillot M.-P."/>
            <person name="Gout L."/>
            <person name="Valade R."/>
        </authorList>
    </citation>
    <scope>NUCLEOTIDE SEQUENCE</scope>
    <source>
        <strain evidence="9">SE15195</strain>
    </source>
</reference>
<dbReference type="Gene3D" id="2.115.10.20">
    <property type="entry name" value="Glycosyl hydrolase domain, family 43"/>
    <property type="match status" value="1"/>
</dbReference>
<dbReference type="InterPro" id="IPR023296">
    <property type="entry name" value="Glyco_hydro_beta-prop_sf"/>
</dbReference>
<dbReference type="EMBL" id="CP099421">
    <property type="protein sequence ID" value="USW52768.1"/>
    <property type="molecule type" value="Genomic_DNA"/>
</dbReference>
<dbReference type="GO" id="GO:0004553">
    <property type="term" value="F:hydrolase activity, hydrolyzing O-glycosyl compounds"/>
    <property type="evidence" value="ECO:0007669"/>
    <property type="project" value="InterPro"/>
</dbReference>